<feature type="transmembrane region" description="Helical" evidence="8">
    <location>
        <begin position="405"/>
        <end position="429"/>
    </location>
</feature>
<keyword evidence="2 8" id="KW-0812">Transmembrane</keyword>
<evidence type="ECO:0000256" key="6">
    <source>
        <dbReference type="ARBA" id="ARBA00023136"/>
    </source>
</evidence>
<evidence type="ECO:0000259" key="9">
    <source>
        <dbReference type="Pfam" id="PF13962"/>
    </source>
</evidence>
<dbReference type="Pfam" id="PF12796">
    <property type="entry name" value="Ank_2"/>
    <property type="match status" value="1"/>
</dbReference>
<keyword evidence="3" id="KW-0677">Repeat</keyword>
<dbReference type="GO" id="GO:0005886">
    <property type="term" value="C:plasma membrane"/>
    <property type="evidence" value="ECO:0007669"/>
    <property type="project" value="TreeGrafter"/>
</dbReference>
<evidence type="ECO:0000256" key="8">
    <source>
        <dbReference type="SAM" id="Phobius"/>
    </source>
</evidence>
<reference evidence="10 11" key="1">
    <citation type="submission" date="2012-08" db="EMBL/GenBank/DDBJ databases">
        <title>Oryza genome evolution.</title>
        <authorList>
            <person name="Wing R.A."/>
        </authorList>
    </citation>
    <scope>NUCLEOTIDE SEQUENCE</scope>
</reference>
<feature type="transmembrane region" description="Helical" evidence="8">
    <location>
        <begin position="473"/>
        <end position="490"/>
    </location>
</feature>
<reference evidence="11" key="2">
    <citation type="submission" date="2013-12" db="EMBL/GenBank/DDBJ databases">
        <authorList>
            <person name="Yu Y."/>
            <person name="Lee S."/>
            <person name="de Baynast K."/>
            <person name="Wissotski M."/>
            <person name="Liu L."/>
            <person name="Talag J."/>
            <person name="Goicoechea J."/>
            <person name="Angelova A."/>
            <person name="Jetty R."/>
            <person name="Kudrna D."/>
            <person name="Golser W."/>
            <person name="Rivera L."/>
            <person name="Zhang J."/>
            <person name="Wing R."/>
        </authorList>
    </citation>
    <scope>NUCLEOTIDE SEQUENCE</scope>
</reference>
<dbReference type="InterPro" id="IPR026961">
    <property type="entry name" value="PGG_dom"/>
</dbReference>
<comment type="subcellular location">
    <subcellularLocation>
        <location evidence="1">Membrane</location>
        <topology evidence="1">Multi-pass membrane protein</topology>
    </subcellularLocation>
</comment>
<organism evidence="10 11">
    <name type="scientific">Leersia perrieri</name>
    <dbReference type="NCBI Taxonomy" id="77586"/>
    <lineage>
        <taxon>Eukaryota</taxon>
        <taxon>Viridiplantae</taxon>
        <taxon>Streptophyta</taxon>
        <taxon>Embryophyta</taxon>
        <taxon>Tracheophyta</taxon>
        <taxon>Spermatophyta</taxon>
        <taxon>Magnoliopsida</taxon>
        <taxon>Liliopsida</taxon>
        <taxon>Poales</taxon>
        <taxon>Poaceae</taxon>
        <taxon>BOP clade</taxon>
        <taxon>Oryzoideae</taxon>
        <taxon>Oryzeae</taxon>
        <taxon>Oryzinae</taxon>
        <taxon>Leersia</taxon>
    </lineage>
</organism>
<dbReference type="PANTHER" id="PTHR24186">
    <property type="entry name" value="PROTEIN PHOSPHATASE 1 REGULATORY SUBUNIT"/>
    <property type="match status" value="1"/>
</dbReference>
<keyword evidence="11" id="KW-1185">Reference proteome</keyword>
<protein>
    <recommendedName>
        <fullName evidence="9">PGG domain-containing protein</fullName>
    </recommendedName>
</protein>
<dbReference type="PANTHER" id="PTHR24186:SF50">
    <property type="entry name" value="ANKYRIN REPEAT-CONTAINING PROTEIN ITN1-LIKE ISOFORM X1"/>
    <property type="match status" value="1"/>
</dbReference>
<dbReference type="STRING" id="77586.A0A0D9XQ28"/>
<evidence type="ECO:0000256" key="4">
    <source>
        <dbReference type="ARBA" id="ARBA00022989"/>
    </source>
</evidence>
<reference evidence="10" key="3">
    <citation type="submission" date="2015-04" db="UniProtKB">
        <authorList>
            <consortium name="EnsemblPlants"/>
        </authorList>
    </citation>
    <scope>IDENTIFICATION</scope>
</reference>
<name>A0A0D9XQ28_9ORYZ</name>
<dbReference type="AlphaFoldDB" id="A0A0D9XQ28"/>
<dbReference type="InterPro" id="IPR002110">
    <property type="entry name" value="Ankyrin_rpt"/>
</dbReference>
<evidence type="ECO:0000313" key="10">
    <source>
        <dbReference type="EnsemblPlants" id="LPERR11G05300.1"/>
    </source>
</evidence>
<evidence type="ECO:0000256" key="3">
    <source>
        <dbReference type="ARBA" id="ARBA00022737"/>
    </source>
</evidence>
<keyword evidence="4 8" id="KW-1133">Transmembrane helix</keyword>
<keyword evidence="6 8" id="KW-0472">Membrane</keyword>
<sequence>MVGCLIGMAREEEHAGTTMFRLVEVLERQNGRGETALHDAVRLGDERLVDDLLSVHPRLARLADGGGTSPLYLAVSMGRYRIAEALHRGGDDGLSYAGPAGQTALHAAVLRGAEMTEKILEWNEGLSREADASGSTALHFAASVEGPENDIENSSLLRCLRLPRSCHYRRTSAQVLMETDPSLACRPDSNGDYPIHVAASVGNLKLVALLLDKCPECAGLVDARGRTFLHVAVDRRMEQIVEFATDDGRIGFLGAILNVQDDDGNTALHLAVLTGVLKVFWCLMRNRKVCLDLANNDGLTPADLSRSTIPAGLFYYRMNARTWILWCLVVANALGGNIRRDHFQQQYVPKLDESAESKKMTDSTQILGVGSVLVATVAFAVAFSPPGGYAGAGAPALAGRYAFDAFMYAVGLAFTCSTLATFSLIYAGAAAVEWKIRHKYFKHSVWWMRKAMRSLLVAFALGVYLVLAPVSRATAVGVGILTAGTLLFRNRELVRMLISAYVLRKRMGISVMARIGLPIAFDMLVSNLAYLVIFGGPFFPPLCVLIFVWRLTPVEVLSYVHRKRM</sequence>
<feature type="transmembrane region" description="Helical" evidence="8">
    <location>
        <begin position="539"/>
        <end position="560"/>
    </location>
</feature>
<feature type="domain" description="PGG" evidence="9">
    <location>
        <begin position="358"/>
        <end position="466"/>
    </location>
</feature>
<dbReference type="Gene3D" id="1.25.40.20">
    <property type="entry name" value="Ankyrin repeat-containing domain"/>
    <property type="match status" value="2"/>
</dbReference>
<dbReference type="Proteomes" id="UP000032180">
    <property type="component" value="Chromosome 11"/>
</dbReference>
<feature type="transmembrane region" description="Helical" evidence="8">
    <location>
        <begin position="450"/>
        <end position="467"/>
    </location>
</feature>
<feature type="repeat" description="ANK" evidence="7">
    <location>
        <begin position="190"/>
        <end position="213"/>
    </location>
</feature>
<accession>A0A0D9XQ28</accession>
<dbReference type="Pfam" id="PF13962">
    <property type="entry name" value="PGG"/>
    <property type="match status" value="1"/>
</dbReference>
<dbReference type="PROSITE" id="PS50297">
    <property type="entry name" value="ANK_REP_REGION"/>
    <property type="match status" value="1"/>
</dbReference>
<feature type="transmembrane region" description="Helical" evidence="8">
    <location>
        <begin position="511"/>
        <end position="533"/>
    </location>
</feature>
<dbReference type="InterPro" id="IPR036770">
    <property type="entry name" value="Ankyrin_rpt-contain_sf"/>
</dbReference>
<evidence type="ECO:0000313" key="11">
    <source>
        <dbReference type="Proteomes" id="UP000032180"/>
    </source>
</evidence>
<dbReference type="SMART" id="SM00248">
    <property type="entry name" value="ANK"/>
    <property type="match status" value="6"/>
</dbReference>
<dbReference type="HOGENOM" id="CLU_000134_36_5_1"/>
<dbReference type="Gramene" id="LPERR11G05300.1">
    <property type="protein sequence ID" value="LPERR11G05300.1"/>
    <property type="gene ID" value="LPERR11G05300"/>
</dbReference>
<evidence type="ECO:0000256" key="1">
    <source>
        <dbReference type="ARBA" id="ARBA00004141"/>
    </source>
</evidence>
<evidence type="ECO:0000256" key="7">
    <source>
        <dbReference type="PROSITE-ProRule" id="PRU00023"/>
    </source>
</evidence>
<keyword evidence="5 7" id="KW-0040">ANK repeat</keyword>
<feature type="transmembrane region" description="Helical" evidence="8">
    <location>
        <begin position="366"/>
        <end position="385"/>
    </location>
</feature>
<dbReference type="SUPFAM" id="SSF48403">
    <property type="entry name" value="Ankyrin repeat"/>
    <property type="match status" value="1"/>
</dbReference>
<proteinExistence type="predicted"/>
<evidence type="ECO:0000256" key="5">
    <source>
        <dbReference type="ARBA" id="ARBA00023043"/>
    </source>
</evidence>
<dbReference type="EnsemblPlants" id="LPERR11G05300.1">
    <property type="protein sequence ID" value="LPERR11G05300.1"/>
    <property type="gene ID" value="LPERR11G05300"/>
</dbReference>
<evidence type="ECO:0000256" key="2">
    <source>
        <dbReference type="ARBA" id="ARBA00022692"/>
    </source>
</evidence>
<dbReference type="eggNOG" id="KOG0504">
    <property type="taxonomic scope" value="Eukaryota"/>
</dbReference>
<dbReference type="PROSITE" id="PS50088">
    <property type="entry name" value="ANK_REPEAT"/>
    <property type="match status" value="1"/>
</dbReference>